<evidence type="ECO:0000313" key="1">
    <source>
        <dbReference type="EMBL" id="KII68612.1"/>
    </source>
</evidence>
<protein>
    <submittedName>
        <fullName evidence="1">Uncharacterized protein</fullName>
    </submittedName>
</protein>
<name>A0A0C2N441_THEKT</name>
<dbReference type="AlphaFoldDB" id="A0A0C2N441"/>
<proteinExistence type="predicted"/>
<dbReference type="Proteomes" id="UP000031668">
    <property type="component" value="Unassembled WGS sequence"/>
</dbReference>
<reference evidence="1 2" key="1">
    <citation type="journal article" date="2014" name="Genome Biol. Evol.">
        <title>The genome of the myxosporean Thelohanellus kitauei shows adaptations to nutrient acquisition within its fish host.</title>
        <authorList>
            <person name="Yang Y."/>
            <person name="Xiong J."/>
            <person name="Zhou Z."/>
            <person name="Huo F."/>
            <person name="Miao W."/>
            <person name="Ran C."/>
            <person name="Liu Y."/>
            <person name="Zhang J."/>
            <person name="Feng J."/>
            <person name="Wang M."/>
            <person name="Wang M."/>
            <person name="Wang L."/>
            <person name="Yao B."/>
        </authorList>
    </citation>
    <scope>NUCLEOTIDE SEQUENCE [LARGE SCALE GENOMIC DNA]</scope>
    <source>
        <strain evidence="1">Wuqing</strain>
    </source>
</reference>
<organism evidence="1 2">
    <name type="scientific">Thelohanellus kitauei</name>
    <name type="common">Myxosporean</name>
    <dbReference type="NCBI Taxonomy" id="669202"/>
    <lineage>
        <taxon>Eukaryota</taxon>
        <taxon>Metazoa</taxon>
        <taxon>Cnidaria</taxon>
        <taxon>Myxozoa</taxon>
        <taxon>Myxosporea</taxon>
        <taxon>Bivalvulida</taxon>
        <taxon>Platysporina</taxon>
        <taxon>Myxobolidae</taxon>
        <taxon>Thelohanellus</taxon>
    </lineage>
</organism>
<evidence type="ECO:0000313" key="2">
    <source>
        <dbReference type="Proteomes" id="UP000031668"/>
    </source>
</evidence>
<keyword evidence="2" id="KW-1185">Reference proteome</keyword>
<accession>A0A0C2N441</accession>
<sequence>MKGKGQEWDDINENGQLNPCRNHGRRITGPWIFGGLEFAKQSDGYYISSEVRLFVVEKLISRIIIANYSRKRCTGSDYMEWNDDDGLIHESMNCCERFVTEHEIHAQNIERKGVQTCTCTRLHELYLDRDCDVIWGGEGGEGAAFRIRTLLQAVRVVQDSHVLNIHPRFTAQYSCGTKSAFVRWETTTGH</sequence>
<dbReference type="EMBL" id="JWZT01002768">
    <property type="protein sequence ID" value="KII68612.1"/>
    <property type="molecule type" value="Genomic_DNA"/>
</dbReference>
<gene>
    <name evidence="1" type="ORF">RF11_06568</name>
</gene>
<comment type="caution">
    <text evidence="1">The sequence shown here is derived from an EMBL/GenBank/DDBJ whole genome shotgun (WGS) entry which is preliminary data.</text>
</comment>